<evidence type="ECO:0000256" key="4">
    <source>
        <dbReference type="PROSITE-ProRule" id="PRU00335"/>
    </source>
</evidence>
<reference evidence="7 8" key="1">
    <citation type="submission" date="2019-09" db="EMBL/GenBank/DDBJ databases">
        <title>Bifidobacterium canis sp. nov., isolated from the digestive tract of German Shepherd dog puppy.</title>
        <authorList>
            <person name="Bunesova V."/>
        </authorList>
    </citation>
    <scope>NUCLEOTIDE SEQUENCE [LARGE SCALE GENOMIC DNA]</scope>
    <source>
        <strain evidence="7 8">GSD1FS</strain>
    </source>
</reference>
<gene>
    <name evidence="7" type="ORF">GSD1FS_0741</name>
</gene>
<dbReference type="InterPro" id="IPR036271">
    <property type="entry name" value="Tet_transcr_reg_TetR-rel_C_sf"/>
</dbReference>
<feature type="DNA-binding region" description="H-T-H motif" evidence="4">
    <location>
        <begin position="57"/>
        <end position="76"/>
    </location>
</feature>
<keyword evidence="3" id="KW-0804">Transcription</keyword>
<dbReference type="PRINTS" id="PR00455">
    <property type="entry name" value="HTHTETR"/>
</dbReference>
<dbReference type="EMBL" id="WNLP01000002">
    <property type="protein sequence ID" value="MUH59419.1"/>
    <property type="molecule type" value="Genomic_DNA"/>
</dbReference>
<dbReference type="Pfam" id="PF00440">
    <property type="entry name" value="TetR_N"/>
    <property type="match status" value="1"/>
</dbReference>
<evidence type="ECO:0000313" key="8">
    <source>
        <dbReference type="Proteomes" id="UP000487882"/>
    </source>
</evidence>
<dbReference type="InterPro" id="IPR050109">
    <property type="entry name" value="HTH-type_TetR-like_transc_reg"/>
</dbReference>
<dbReference type="SUPFAM" id="SSF46689">
    <property type="entry name" value="Homeodomain-like"/>
    <property type="match status" value="1"/>
</dbReference>
<dbReference type="PANTHER" id="PTHR30055:SF238">
    <property type="entry name" value="MYCOFACTOCIN BIOSYNTHESIS TRANSCRIPTIONAL REGULATOR MFTR-RELATED"/>
    <property type="match status" value="1"/>
</dbReference>
<evidence type="ECO:0000256" key="1">
    <source>
        <dbReference type="ARBA" id="ARBA00023015"/>
    </source>
</evidence>
<evidence type="ECO:0000256" key="3">
    <source>
        <dbReference type="ARBA" id="ARBA00023163"/>
    </source>
</evidence>
<protein>
    <submittedName>
        <fullName evidence="7">TetR family transcriptional regulator</fullName>
    </submittedName>
</protein>
<comment type="caution">
    <text evidence="7">The sequence shown here is derived from an EMBL/GenBank/DDBJ whole genome shotgun (WGS) entry which is preliminary data.</text>
</comment>
<proteinExistence type="predicted"/>
<dbReference type="PANTHER" id="PTHR30055">
    <property type="entry name" value="HTH-TYPE TRANSCRIPTIONAL REGULATOR RUTR"/>
    <property type="match status" value="1"/>
</dbReference>
<feature type="compositionally biased region" description="Polar residues" evidence="5">
    <location>
        <begin position="1"/>
        <end position="10"/>
    </location>
</feature>
<accession>A0A7K1J4F5</accession>
<dbReference type="Gene3D" id="1.10.10.60">
    <property type="entry name" value="Homeodomain-like"/>
    <property type="match status" value="1"/>
</dbReference>
<feature type="region of interest" description="Disordered" evidence="5">
    <location>
        <begin position="1"/>
        <end position="36"/>
    </location>
</feature>
<keyword evidence="1" id="KW-0805">Transcription regulation</keyword>
<evidence type="ECO:0000256" key="2">
    <source>
        <dbReference type="ARBA" id="ARBA00023125"/>
    </source>
</evidence>
<sequence length="212" mass="22929">MTVITTTKGAAQQPAGNALNAPKTDASRHGQRRERTDEKIMRAALDLILTRGIGAVSIEAIAKQSGVAKTTIYRRYSNVDDLLQNLCPAPRGNKLDFSDLEPSYDSLRIVLTRIIDGFDKEFGLKAIGMVLTSNNQHLHALADRVIGPVQQRFSEFIAKGMASGAFKENIDVPFVFQTVIGAMMAAKALSSTPHSAWVDQTAALLYPAISAS</sequence>
<evidence type="ECO:0000256" key="5">
    <source>
        <dbReference type="SAM" id="MobiDB-lite"/>
    </source>
</evidence>
<dbReference type="Gene3D" id="1.10.357.10">
    <property type="entry name" value="Tetracycline Repressor, domain 2"/>
    <property type="match status" value="1"/>
</dbReference>
<dbReference type="InterPro" id="IPR009057">
    <property type="entry name" value="Homeodomain-like_sf"/>
</dbReference>
<dbReference type="GO" id="GO:0000976">
    <property type="term" value="F:transcription cis-regulatory region binding"/>
    <property type="evidence" value="ECO:0007669"/>
    <property type="project" value="TreeGrafter"/>
</dbReference>
<dbReference type="GO" id="GO:0003700">
    <property type="term" value="F:DNA-binding transcription factor activity"/>
    <property type="evidence" value="ECO:0007669"/>
    <property type="project" value="TreeGrafter"/>
</dbReference>
<feature type="compositionally biased region" description="Basic and acidic residues" evidence="5">
    <location>
        <begin position="25"/>
        <end position="36"/>
    </location>
</feature>
<keyword evidence="2 4" id="KW-0238">DNA-binding</keyword>
<evidence type="ECO:0000259" key="6">
    <source>
        <dbReference type="PROSITE" id="PS50977"/>
    </source>
</evidence>
<evidence type="ECO:0000313" key="7">
    <source>
        <dbReference type="EMBL" id="MUH59419.1"/>
    </source>
</evidence>
<feature type="domain" description="HTH tetR-type" evidence="6">
    <location>
        <begin position="34"/>
        <end position="94"/>
    </location>
</feature>
<dbReference type="RefSeq" id="WP_155588386.1">
    <property type="nucleotide sequence ID" value="NZ_WNLP01000002.1"/>
</dbReference>
<keyword evidence="8" id="KW-1185">Reference proteome</keyword>
<name>A0A7K1J4F5_9BIFI</name>
<dbReference type="InterPro" id="IPR001647">
    <property type="entry name" value="HTH_TetR"/>
</dbReference>
<dbReference type="PROSITE" id="PS50977">
    <property type="entry name" value="HTH_TETR_2"/>
    <property type="match status" value="1"/>
</dbReference>
<organism evidence="7 8">
    <name type="scientific">Bifidobacterium canis</name>
    <dbReference type="NCBI Taxonomy" id="2610880"/>
    <lineage>
        <taxon>Bacteria</taxon>
        <taxon>Bacillati</taxon>
        <taxon>Actinomycetota</taxon>
        <taxon>Actinomycetes</taxon>
        <taxon>Bifidobacteriales</taxon>
        <taxon>Bifidobacteriaceae</taxon>
        <taxon>Bifidobacterium</taxon>
    </lineage>
</organism>
<dbReference type="SUPFAM" id="SSF48498">
    <property type="entry name" value="Tetracyclin repressor-like, C-terminal domain"/>
    <property type="match status" value="1"/>
</dbReference>
<dbReference type="AlphaFoldDB" id="A0A7K1J4F5"/>
<dbReference type="Proteomes" id="UP000487882">
    <property type="component" value="Unassembled WGS sequence"/>
</dbReference>